<dbReference type="AlphaFoldDB" id="A0A6M3KMG8"/>
<dbReference type="EMBL" id="MT142506">
    <property type="protein sequence ID" value="QJA83249.1"/>
    <property type="molecule type" value="Genomic_DNA"/>
</dbReference>
<organism evidence="2">
    <name type="scientific">viral metagenome</name>
    <dbReference type="NCBI Taxonomy" id="1070528"/>
    <lineage>
        <taxon>unclassified sequences</taxon>
        <taxon>metagenomes</taxon>
        <taxon>organismal metagenomes</taxon>
    </lineage>
</organism>
<evidence type="ECO:0000313" key="1">
    <source>
        <dbReference type="EMBL" id="QJA61097.1"/>
    </source>
</evidence>
<evidence type="ECO:0000313" key="2">
    <source>
        <dbReference type="EMBL" id="QJA83249.1"/>
    </source>
</evidence>
<gene>
    <name evidence="2" type="ORF">MM415A00305_0047</name>
    <name evidence="1" type="ORF">MM415B01000_0023</name>
</gene>
<proteinExistence type="predicted"/>
<sequence length="101" mass="11346">MKVTAVQLEKWDACREQVATFRSEWGDSVTLTRAALLRAAELGLDLDWWAKRALAGAQLAECEKKRAPIVAEYWKKLAAIVAEYEKKRAAIVAEVLALEDE</sequence>
<name>A0A6M3KMG8_9ZZZZ</name>
<protein>
    <submittedName>
        <fullName evidence="2">Uncharacterized protein</fullName>
    </submittedName>
</protein>
<reference evidence="2" key="1">
    <citation type="submission" date="2020-03" db="EMBL/GenBank/DDBJ databases">
        <title>The deep terrestrial virosphere.</title>
        <authorList>
            <person name="Holmfeldt K."/>
            <person name="Nilsson E."/>
            <person name="Simone D."/>
            <person name="Lopez-Fernandez M."/>
            <person name="Wu X."/>
            <person name="de Brujin I."/>
            <person name="Lundin D."/>
            <person name="Andersson A."/>
            <person name="Bertilsson S."/>
            <person name="Dopson M."/>
        </authorList>
    </citation>
    <scope>NUCLEOTIDE SEQUENCE</scope>
    <source>
        <strain evidence="2">MM415A00305</strain>
        <strain evidence="1">MM415B01000</strain>
    </source>
</reference>
<dbReference type="EMBL" id="MT141430">
    <property type="protein sequence ID" value="QJA61097.1"/>
    <property type="molecule type" value="Genomic_DNA"/>
</dbReference>
<accession>A0A6M3KMG8</accession>